<evidence type="ECO:0000256" key="1">
    <source>
        <dbReference type="ARBA" id="ARBA00022723"/>
    </source>
</evidence>
<accession>A0A0T8TLK4</accession>
<name>A0A0T8TLK4_9STRE</name>
<dbReference type="GO" id="GO:0046872">
    <property type="term" value="F:metal ion binding"/>
    <property type="evidence" value="ECO:0007669"/>
    <property type="project" value="UniProtKB-KW"/>
</dbReference>
<dbReference type="RefSeq" id="WP_050208508.1">
    <property type="nucleotide sequence ID" value="NZ_CFGT01000013.1"/>
</dbReference>
<evidence type="ECO:0000313" key="4">
    <source>
        <dbReference type="EMBL" id="CEY62577.1"/>
    </source>
</evidence>
<organism evidence="4 5">
    <name type="scientific">Streptococcus pseudopneumoniae</name>
    <dbReference type="NCBI Taxonomy" id="257758"/>
    <lineage>
        <taxon>Bacteria</taxon>
        <taxon>Bacillati</taxon>
        <taxon>Bacillota</taxon>
        <taxon>Bacilli</taxon>
        <taxon>Lactobacillales</taxon>
        <taxon>Streptococcaceae</taxon>
        <taxon>Streptococcus</taxon>
    </lineage>
</organism>
<dbReference type="SUPFAM" id="SSF52768">
    <property type="entry name" value="Arginase/deacetylase"/>
    <property type="match status" value="1"/>
</dbReference>
<dbReference type="EMBL" id="CFGT01000013">
    <property type="protein sequence ID" value="CEY62577.1"/>
    <property type="molecule type" value="Genomic_DNA"/>
</dbReference>
<dbReference type="PANTHER" id="PTHR11358:SF26">
    <property type="entry name" value="GUANIDINO ACID HYDROLASE, MITOCHONDRIAL"/>
    <property type="match status" value="1"/>
</dbReference>
<dbReference type="GO" id="GO:0008783">
    <property type="term" value="F:agmatinase activity"/>
    <property type="evidence" value="ECO:0007669"/>
    <property type="project" value="UniProtKB-EC"/>
</dbReference>
<dbReference type="Proteomes" id="UP000048179">
    <property type="component" value="Unassembled WGS sequence"/>
</dbReference>
<dbReference type="InterPro" id="IPR023696">
    <property type="entry name" value="Ureohydrolase_dom_sf"/>
</dbReference>
<comment type="similarity">
    <text evidence="3">Belongs to the arginase family.</text>
</comment>
<evidence type="ECO:0000256" key="3">
    <source>
        <dbReference type="PROSITE-ProRule" id="PRU00742"/>
    </source>
</evidence>
<proteinExistence type="inferred from homology"/>
<keyword evidence="1" id="KW-0479">Metal-binding</keyword>
<dbReference type="Pfam" id="PF00491">
    <property type="entry name" value="Arginase"/>
    <property type="match status" value="1"/>
</dbReference>
<protein>
    <submittedName>
        <fullName evidence="4">Agmatinase</fullName>
        <ecNumber evidence="4">3.5.3.11</ecNumber>
    </submittedName>
</protein>
<keyword evidence="2 4" id="KW-0378">Hydrolase</keyword>
<dbReference type="PROSITE" id="PS51409">
    <property type="entry name" value="ARGINASE_2"/>
    <property type="match status" value="1"/>
</dbReference>
<evidence type="ECO:0000313" key="5">
    <source>
        <dbReference type="Proteomes" id="UP000048179"/>
    </source>
</evidence>
<evidence type="ECO:0000256" key="2">
    <source>
        <dbReference type="ARBA" id="ARBA00022801"/>
    </source>
</evidence>
<sequence length="379" mass="43799">MKWIVNPSFAFFNSDKTGYIFNIPNNKITECTVEFIEFIRDLHKIEFTYEDFCLKIGCEKEEGKKVFKKLCDESVLISYKYKIDKFQNTMFNVKFIELASFLTMGYKEKIVFLGFPYDQSVTNRAGCKFASKGLREISRIIYDREYSLLSYNEDISDISDFIYDIGDIKGIIFDRNGPEFSFLTNIIFSLVCTSNFPIVLGGDHSISFSTINGASLKGEIGVIHIDAHDDYFEFNLNNWSHEMHHGNYLGGFANNDAVKKIYCIGIRSLTPYLISNDKVKIYPRKSIFETFQLDKNLKYYITFDVDVIDPLLIGGVGTPVPFGFSLDQIRELLIRLIQEFEIVGMDVVEFIPDKKEEILTICSLIFECVVQQIRRNQND</sequence>
<dbReference type="EC" id="3.5.3.11" evidence="4"/>
<gene>
    <name evidence="4" type="primary">speB_2</name>
    <name evidence="4" type="ORF">ERS020247_01357</name>
</gene>
<dbReference type="InterPro" id="IPR006035">
    <property type="entry name" value="Ureohydrolase"/>
</dbReference>
<reference evidence="4 5" key="1">
    <citation type="submission" date="2015-03" db="EMBL/GenBank/DDBJ databases">
        <authorList>
            <consortium name="Pathogen Informatics"/>
        </authorList>
    </citation>
    <scope>NUCLEOTIDE SEQUENCE [LARGE SCALE GENOMIC DNA]</scope>
    <source>
        <strain evidence="4 5">SMRU737</strain>
    </source>
</reference>
<dbReference type="PANTHER" id="PTHR11358">
    <property type="entry name" value="ARGINASE/AGMATINASE"/>
    <property type="match status" value="1"/>
</dbReference>
<dbReference type="Gene3D" id="3.40.800.10">
    <property type="entry name" value="Ureohydrolase domain"/>
    <property type="match status" value="1"/>
</dbReference>
<dbReference type="AlphaFoldDB" id="A0A0T8TLK4"/>
<dbReference type="GO" id="GO:0033389">
    <property type="term" value="P:putrescine biosynthetic process from arginine, via agmatine"/>
    <property type="evidence" value="ECO:0007669"/>
    <property type="project" value="TreeGrafter"/>
</dbReference>